<proteinExistence type="predicted"/>
<accession>A0A9D4ZGI5</accession>
<evidence type="ECO:0000256" key="1">
    <source>
        <dbReference type="SAM" id="MobiDB-lite"/>
    </source>
</evidence>
<dbReference type="Proteomes" id="UP000886520">
    <property type="component" value="Chromosome 13"/>
</dbReference>
<comment type="caution">
    <text evidence="2">The sequence shown here is derived from an EMBL/GenBank/DDBJ whole genome shotgun (WGS) entry which is preliminary data.</text>
</comment>
<evidence type="ECO:0000313" key="2">
    <source>
        <dbReference type="EMBL" id="KAI5071951.1"/>
    </source>
</evidence>
<feature type="non-terminal residue" evidence="2">
    <location>
        <position position="1"/>
    </location>
</feature>
<sequence length="106" mass="11981">GSVVKGQIGCFSGLRRLSTWDRSPSKVLKKHGFELLKGKKKKKKNFCLSAVDEQRYMESRQVEVGMRETVEEVRRRRALGPCMGRMQPGAREPACMGGRPIEEGRS</sequence>
<dbReference type="AlphaFoldDB" id="A0A9D4ZGI5"/>
<feature type="region of interest" description="Disordered" evidence="1">
    <location>
        <begin position="81"/>
        <end position="106"/>
    </location>
</feature>
<reference evidence="2" key="1">
    <citation type="submission" date="2021-01" db="EMBL/GenBank/DDBJ databases">
        <title>Adiantum capillus-veneris genome.</title>
        <authorList>
            <person name="Fang Y."/>
            <person name="Liao Q."/>
        </authorList>
    </citation>
    <scope>NUCLEOTIDE SEQUENCE</scope>
    <source>
        <strain evidence="2">H3</strain>
        <tissue evidence="2">Leaf</tissue>
    </source>
</reference>
<organism evidence="2 3">
    <name type="scientific">Adiantum capillus-veneris</name>
    <name type="common">Maidenhair fern</name>
    <dbReference type="NCBI Taxonomy" id="13818"/>
    <lineage>
        <taxon>Eukaryota</taxon>
        <taxon>Viridiplantae</taxon>
        <taxon>Streptophyta</taxon>
        <taxon>Embryophyta</taxon>
        <taxon>Tracheophyta</taxon>
        <taxon>Polypodiopsida</taxon>
        <taxon>Polypodiidae</taxon>
        <taxon>Polypodiales</taxon>
        <taxon>Pteridineae</taxon>
        <taxon>Pteridaceae</taxon>
        <taxon>Vittarioideae</taxon>
        <taxon>Adiantum</taxon>
    </lineage>
</organism>
<dbReference type="EMBL" id="JABFUD020000013">
    <property type="protein sequence ID" value="KAI5071951.1"/>
    <property type="molecule type" value="Genomic_DNA"/>
</dbReference>
<name>A0A9D4ZGI5_ADICA</name>
<keyword evidence="3" id="KW-1185">Reference proteome</keyword>
<protein>
    <submittedName>
        <fullName evidence="2">Uncharacterized protein</fullName>
    </submittedName>
</protein>
<evidence type="ECO:0000313" key="3">
    <source>
        <dbReference type="Proteomes" id="UP000886520"/>
    </source>
</evidence>
<gene>
    <name evidence="2" type="ORF">GOP47_0014202</name>
</gene>